<reference evidence="1 2" key="1">
    <citation type="submission" date="2019-03" db="EMBL/GenBank/DDBJ databases">
        <title>Single cell metagenomics reveals metabolic interactions within the superorganism composed of flagellate Streblomastix strix and complex community of Bacteroidetes bacteria on its surface.</title>
        <authorList>
            <person name="Treitli S.C."/>
            <person name="Kolisko M."/>
            <person name="Husnik F."/>
            <person name="Keeling P."/>
            <person name="Hampl V."/>
        </authorList>
    </citation>
    <scope>NUCLEOTIDE SEQUENCE [LARGE SCALE GENOMIC DNA]</scope>
    <source>
        <strain evidence="1">ST1C</strain>
    </source>
</reference>
<evidence type="ECO:0000313" key="2">
    <source>
        <dbReference type="Proteomes" id="UP000324800"/>
    </source>
</evidence>
<accession>A0A5J4UPR8</accession>
<dbReference type="InterPro" id="IPR012332">
    <property type="entry name" value="Autotransporter_pectin_lyase_C"/>
</dbReference>
<feature type="non-terminal residue" evidence="1">
    <location>
        <position position="667"/>
    </location>
</feature>
<protein>
    <submittedName>
        <fullName evidence="1">Uncharacterized protein</fullName>
    </submittedName>
</protein>
<gene>
    <name evidence="1" type="ORF">EZS28_032299</name>
</gene>
<evidence type="ECO:0000313" key="1">
    <source>
        <dbReference type="EMBL" id="KAA6372174.1"/>
    </source>
</evidence>
<organism evidence="1 2">
    <name type="scientific">Streblomastix strix</name>
    <dbReference type="NCBI Taxonomy" id="222440"/>
    <lineage>
        <taxon>Eukaryota</taxon>
        <taxon>Metamonada</taxon>
        <taxon>Preaxostyla</taxon>
        <taxon>Oxymonadida</taxon>
        <taxon>Streblomastigidae</taxon>
        <taxon>Streblomastix</taxon>
    </lineage>
</organism>
<proteinExistence type="predicted"/>
<dbReference type="AlphaFoldDB" id="A0A5J4UPR8"/>
<dbReference type="EMBL" id="SNRW01013824">
    <property type="protein sequence ID" value="KAA6372174.1"/>
    <property type="molecule type" value="Genomic_DNA"/>
</dbReference>
<name>A0A5J4UPR8_9EUKA</name>
<comment type="caution">
    <text evidence="1">The sequence shown here is derived from an EMBL/GenBank/DDBJ whole genome shotgun (WGS) entry which is preliminary data.</text>
</comment>
<dbReference type="Proteomes" id="UP000324800">
    <property type="component" value="Unassembled WGS sequence"/>
</dbReference>
<sequence>MIQYGEYYIHVNEGTYLLPLSTFTYYHKGQYPKVDVVAEEEAQINITEQQQAIGQIIISFSKFNIDFGDLFFQIDNSDSSLKFSNCILFRNSGNTAINNHSIVIVNRGSLILENLNIIGQNLEGEEPLILSSSPKLIQFTSLTVINLALVSGNTSPLLLSVTELELESNIIISDVHVNKNTAGNQTQAGVIFIHMKDQVTDSIQPILLIENSEIVQNTLAPILEASAILIEGLNPQQILIKNSTIINRSPPNNNNQYEFKIVLPSDSNQQDLISQFQQVDLGATFDPIAVKTLPDEQFSNLTVPLNDEYANIQVNNNGSESCSSYVANFHNDIRTLSCAVIIIKAQDNLELLKVPRTISITGSFTEDDLRTDGLTVSFKGTNTQTSANMISFKPNIPTLSSMSDNALFRVHDGGLVTLNNLFIQRSNQIGSENAPIVVIISESEQQKNKIRKNADGQLIIERCILEGGNTAISDVWYNQGLAETCNVGYGAAIVADGQSIVQISGSTIRTFEGPAVRALNGASVQINRDTILNNNGQRNRNTLSSMQTNAVCEGGIGTTTVDVALDNVTSFTSTGNAWIFSSKDNSCIVKATFNDQPELPRSLPQIDSAKISVNNSDQQDEVIINGKFLEPCMRRLVLEIHEKDKVDVRVTQEFGIDSSSNLVNWID</sequence>
<dbReference type="Gene3D" id="2.160.20.20">
    <property type="match status" value="1"/>
</dbReference>